<dbReference type="InterPro" id="IPR050789">
    <property type="entry name" value="Diverse_Enzym_Activities"/>
</dbReference>
<evidence type="ECO:0000259" key="2">
    <source>
        <dbReference type="Pfam" id="PF00144"/>
    </source>
</evidence>
<dbReference type="OrthoDB" id="9814204at2"/>
<dbReference type="InterPro" id="IPR012338">
    <property type="entry name" value="Beta-lactam/transpept-like"/>
</dbReference>
<dbReference type="InterPro" id="IPR001466">
    <property type="entry name" value="Beta-lactam-related"/>
</dbReference>
<feature type="chain" id="PRO_5002011285" description="Beta-lactamase-related domain-containing protein" evidence="1">
    <location>
        <begin position="26"/>
        <end position="424"/>
    </location>
</feature>
<dbReference type="EMBL" id="JRWP01000004">
    <property type="protein sequence ID" value="KGY10225.1"/>
    <property type="molecule type" value="Genomic_DNA"/>
</dbReference>
<gene>
    <name evidence="3" type="ORF">NM06_04765</name>
</gene>
<comment type="caution">
    <text evidence="3">The sequence shown here is derived from an EMBL/GenBank/DDBJ whole genome shotgun (WGS) entry which is preliminary data.</text>
</comment>
<organism evidence="3 4">
    <name type="scientific">Photobacterium sp. (strain ATCC 43367)</name>
    <dbReference type="NCBI Taxonomy" id="379097"/>
    <lineage>
        <taxon>Bacteria</taxon>
        <taxon>Pseudomonadati</taxon>
        <taxon>Pseudomonadota</taxon>
        <taxon>Gammaproteobacteria</taxon>
        <taxon>Vibrionales</taxon>
        <taxon>Vibrionaceae</taxon>
        <taxon>Vibrio</taxon>
        <taxon>Vibrio oreintalis group</taxon>
    </lineage>
</organism>
<feature type="domain" description="Beta-lactamase-related" evidence="2">
    <location>
        <begin position="114"/>
        <end position="398"/>
    </location>
</feature>
<proteinExistence type="predicted"/>
<keyword evidence="1" id="KW-0732">Signal</keyword>
<dbReference type="RefSeq" id="WP_038188495.1">
    <property type="nucleotide sequence ID" value="NZ_JRWP01000004.1"/>
</dbReference>
<evidence type="ECO:0000313" key="3">
    <source>
        <dbReference type="EMBL" id="KGY10225.1"/>
    </source>
</evidence>
<dbReference type="AlphaFoldDB" id="A0A0A5I104"/>
<dbReference type="Pfam" id="PF00144">
    <property type="entry name" value="Beta-lactamase"/>
    <property type="match status" value="1"/>
</dbReference>
<name>A0A0A5I104_PHOS4</name>
<sequence length="424" mass="46767">MALPNIIKNILATSVFTLSSSMAFAGGTWQELGVMQGFPAAEGKQVTSANWVWYPYNRWSFQNVDKLLPTTDLVNGQPTALLRGETQDLLPLTIKNAKGETLTIGELLDSHNTDAFMVLHNGKVVTEQYWNHMEQESTHWIASMTKSFTGLAAEILIDQGVIERSKKAQHYVPQLEGTALGSATIGQLLNMTAGTEWDESMAALQDKTSFARQYGNAAGTWPTGEASSGVFGILPNIQLKQAHDKHFTYNSPQADTIGWVMSAATGKRVETLISELFFDRMGSEDRAYMMADTNTYAWATGGLNISLRDAAKFGQMMVDKGKVNGTKLFSEDVYHNITTGDASKFKGTPYDSRIPGGAYSSYFWLTNDDDGSFLAKGMFSQYIYMNPKKNIVIVRFASPQISSMPEYDLDMLTAFRAIAQSLTD</sequence>
<evidence type="ECO:0000256" key="1">
    <source>
        <dbReference type="SAM" id="SignalP"/>
    </source>
</evidence>
<reference evidence="3 4" key="1">
    <citation type="submission" date="2014-10" db="EMBL/GenBank/DDBJ databases">
        <title>Genome sequencing of Vibrio sinaloensis T08.</title>
        <authorList>
            <person name="Chan K.-G."/>
            <person name="Mohamad N.I."/>
        </authorList>
    </citation>
    <scope>NUCLEOTIDE SEQUENCE [LARGE SCALE GENOMIC DNA]</scope>
    <source>
        <strain evidence="3 4">T08</strain>
    </source>
</reference>
<feature type="signal peptide" evidence="1">
    <location>
        <begin position="1"/>
        <end position="25"/>
    </location>
</feature>
<accession>A0A0A5I104</accession>
<dbReference type="Gene3D" id="3.40.710.10">
    <property type="entry name" value="DD-peptidase/beta-lactamase superfamily"/>
    <property type="match status" value="1"/>
</dbReference>
<protein>
    <recommendedName>
        <fullName evidence="2">Beta-lactamase-related domain-containing protein</fullName>
    </recommendedName>
</protein>
<dbReference type="PANTHER" id="PTHR43283">
    <property type="entry name" value="BETA-LACTAMASE-RELATED"/>
    <property type="match status" value="1"/>
</dbReference>
<dbReference type="STRING" id="379097.SE23_05660"/>
<evidence type="ECO:0000313" key="4">
    <source>
        <dbReference type="Proteomes" id="UP000030451"/>
    </source>
</evidence>
<dbReference type="PANTHER" id="PTHR43283:SF7">
    <property type="entry name" value="BETA-LACTAMASE-RELATED DOMAIN-CONTAINING PROTEIN"/>
    <property type="match status" value="1"/>
</dbReference>
<dbReference type="SUPFAM" id="SSF56601">
    <property type="entry name" value="beta-lactamase/transpeptidase-like"/>
    <property type="match status" value="1"/>
</dbReference>
<dbReference type="Proteomes" id="UP000030451">
    <property type="component" value="Unassembled WGS sequence"/>
</dbReference>